<sequence length="311" mass="33227">MSQKNETLPLILALVCTGAILTGGWWWFNNKSASEVTSTPPVANQNSNDTPNNNSPQTNNNTPVTFSFPNNVAQGTTINVNGSTSMVQINQAIKKGFERQFAGTAIATNGQGTGVGLKLLQEGKIDIAAISRPLTDAEKAQGLNAVPIARDAIAIVVGVNNPFRRGLSKNQVADIFQGKVTDWSNIGGKSNTIRVINRPSISGTRQVFQDEVLNGASFGTSANFTTLDRDATTPILRALSTDGISYATYAQVANQQTVRTVAVNGLTPEADNYPYYRVLYYTYQEPVTPEVEAFLGYVLSSQGQQAISSGG</sequence>
<evidence type="ECO:0000256" key="3">
    <source>
        <dbReference type="SAM" id="Phobius"/>
    </source>
</evidence>
<gene>
    <name evidence="5" type="ORF">H1P_2460002</name>
</gene>
<accession>A0A563VRT3</accession>
<keyword evidence="3" id="KW-0812">Transmembrane</keyword>
<keyword evidence="3" id="KW-0472">Membrane</keyword>
<reference evidence="5 6" key="1">
    <citation type="submission" date="2019-01" db="EMBL/GenBank/DDBJ databases">
        <authorList>
            <person name="Brito A."/>
        </authorList>
    </citation>
    <scope>NUCLEOTIDE SEQUENCE [LARGE SCALE GENOMIC DNA]</scope>
    <source>
        <strain evidence="5">1</strain>
    </source>
</reference>
<feature type="domain" description="PBP" evidence="4">
    <location>
        <begin position="76"/>
        <end position="301"/>
    </location>
</feature>
<evidence type="ECO:0000256" key="2">
    <source>
        <dbReference type="SAM" id="MobiDB-lite"/>
    </source>
</evidence>
<dbReference type="PANTHER" id="PTHR30570">
    <property type="entry name" value="PERIPLASMIC PHOSPHATE BINDING COMPONENT OF PHOSPHATE ABC TRANSPORTER"/>
    <property type="match status" value="1"/>
</dbReference>
<dbReference type="RefSeq" id="WP_144872557.1">
    <property type="nucleotide sequence ID" value="NZ_LR213989.1"/>
</dbReference>
<evidence type="ECO:0000313" key="6">
    <source>
        <dbReference type="Proteomes" id="UP000320055"/>
    </source>
</evidence>
<feature type="transmembrane region" description="Helical" evidence="3">
    <location>
        <begin position="7"/>
        <end position="28"/>
    </location>
</feature>
<dbReference type="CDD" id="cd13653">
    <property type="entry name" value="PBP2_phosphate_like_1"/>
    <property type="match status" value="1"/>
</dbReference>
<name>A0A563VRT3_9CYAN</name>
<dbReference type="OrthoDB" id="506979at2"/>
<dbReference type="EMBL" id="CAACVJ010000164">
    <property type="protein sequence ID" value="VEP14168.1"/>
    <property type="molecule type" value="Genomic_DNA"/>
</dbReference>
<keyword evidence="6" id="KW-1185">Reference proteome</keyword>
<feature type="region of interest" description="Disordered" evidence="2">
    <location>
        <begin position="36"/>
        <end position="64"/>
    </location>
</feature>
<dbReference type="SUPFAM" id="SSF53850">
    <property type="entry name" value="Periplasmic binding protein-like II"/>
    <property type="match status" value="1"/>
</dbReference>
<dbReference type="Gene3D" id="3.40.190.10">
    <property type="entry name" value="Periplasmic binding protein-like II"/>
    <property type="match status" value="2"/>
</dbReference>
<evidence type="ECO:0000313" key="5">
    <source>
        <dbReference type="EMBL" id="VEP14168.1"/>
    </source>
</evidence>
<dbReference type="Proteomes" id="UP000320055">
    <property type="component" value="Unassembled WGS sequence"/>
</dbReference>
<dbReference type="Pfam" id="PF12849">
    <property type="entry name" value="PBP_like_2"/>
    <property type="match status" value="1"/>
</dbReference>
<keyword evidence="1" id="KW-0732">Signal</keyword>
<proteinExistence type="predicted"/>
<dbReference type="PANTHER" id="PTHR30570:SF1">
    <property type="entry name" value="PHOSPHATE-BINDING PROTEIN PSTS"/>
    <property type="match status" value="1"/>
</dbReference>
<dbReference type="InterPro" id="IPR050811">
    <property type="entry name" value="Phosphate_ABC_transporter"/>
</dbReference>
<organism evidence="5 6">
    <name type="scientific">Hyella patelloides LEGE 07179</name>
    <dbReference type="NCBI Taxonomy" id="945734"/>
    <lineage>
        <taxon>Bacteria</taxon>
        <taxon>Bacillati</taxon>
        <taxon>Cyanobacteriota</taxon>
        <taxon>Cyanophyceae</taxon>
        <taxon>Pleurocapsales</taxon>
        <taxon>Hyellaceae</taxon>
        <taxon>Hyella</taxon>
    </lineage>
</organism>
<keyword evidence="3" id="KW-1133">Transmembrane helix</keyword>
<evidence type="ECO:0000259" key="4">
    <source>
        <dbReference type="Pfam" id="PF12849"/>
    </source>
</evidence>
<feature type="compositionally biased region" description="Low complexity" evidence="2">
    <location>
        <begin position="44"/>
        <end position="63"/>
    </location>
</feature>
<dbReference type="InterPro" id="IPR024370">
    <property type="entry name" value="PBP_domain"/>
</dbReference>
<protein>
    <submittedName>
        <fullName evidence="5">Phosphate ABC transporter substrate-binding protein, PhoT family</fullName>
    </submittedName>
</protein>
<dbReference type="AlphaFoldDB" id="A0A563VRT3"/>
<evidence type="ECO:0000256" key="1">
    <source>
        <dbReference type="ARBA" id="ARBA00022729"/>
    </source>
</evidence>